<proteinExistence type="predicted"/>
<name>A0A9J5YGG4_SOLCO</name>
<evidence type="ECO:0000313" key="2">
    <source>
        <dbReference type="Proteomes" id="UP000824120"/>
    </source>
</evidence>
<dbReference type="OrthoDB" id="1323353at2759"/>
<accession>A0A9J5YGG4</accession>
<dbReference type="AlphaFoldDB" id="A0A9J5YGG4"/>
<comment type="caution">
    <text evidence="1">The sequence shown here is derived from an EMBL/GenBank/DDBJ whole genome shotgun (WGS) entry which is preliminary data.</text>
</comment>
<sequence>MLNSSSSSKSPLSQEIENPIHSISQFLLLKALRPYHLWVLSNKESKNSKSQSVVKPTLETQIKDLEVVSQPGDMSSTMSERLFERDLPEGKGMESNILAAAEEFVVVQSLASLRGDTQSILLEQEYRSLE</sequence>
<keyword evidence="2" id="KW-1185">Reference proteome</keyword>
<organism evidence="1 2">
    <name type="scientific">Solanum commersonii</name>
    <name type="common">Commerson's wild potato</name>
    <name type="synonym">Commerson's nightshade</name>
    <dbReference type="NCBI Taxonomy" id="4109"/>
    <lineage>
        <taxon>Eukaryota</taxon>
        <taxon>Viridiplantae</taxon>
        <taxon>Streptophyta</taxon>
        <taxon>Embryophyta</taxon>
        <taxon>Tracheophyta</taxon>
        <taxon>Spermatophyta</taxon>
        <taxon>Magnoliopsida</taxon>
        <taxon>eudicotyledons</taxon>
        <taxon>Gunneridae</taxon>
        <taxon>Pentapetalae</taxon>
        <taxon>asterids</taxon>
        <taxon>lamiids</taxon>
        <taxon>Solanales</taxon>
        <taxon>Solanaceae</taxon>
        <taxon>Solanoideae</taxon>
        <taxon>Solaneae</taxon>
        <taxon>Solanum</taxon>
    </lineage>
</organism>
<dbReference type="Proteomes" id="UP000824120">
    <property type="component" value="Chromosome 6"/>
</dbReference>
<dbReference type="EMBL" id="JACXVP010000006">
    <property type="protein sequence ID" value="KAG5599827.1"/>
    <property type="molecule type" value="Genomic_DNA"/>
</dbReference>
<gene>
    <name evidence="1" type="ORF">H5410_031197</name>
</gene>
<evidence type="ECO:0000313" key="1">
    <source>
        <dbReference type="EMBL" id="KAG5599827.1"/>
    </source>
</evidence>
<protein>
    <submittedName>
        <fullName evidence="1">Uncharacterized protein</fullName>
    </submittedName>
</protein>
<reference evidence="1 2" key="1">
    <citation type="submission" date="2020-09" db="EMBL/GenBank/DDBJ databases">
        <title>De no assembly of potato wild relative species, Solanum commersonii.</title>
        <authorList>
            <person name="Cho K."/>
        </authorList>
    </citation>
    <scope>NUCLEOTIDE SEQUENCE [LARGE SCALE GENOMIC DNA]</scope>
    <source>
        <strain evidence="1">LZ3.2</strain>
        <tissue evidence="1">Leaf</tissue>
    </source>
</reference>